<organism evidence="2 3">
    <name type="scientific">Nocardia transvalensis</name>
    <dbReference type="NCBI Taxonomy" id="37333"/>
    <lineage>
        <taxon>Bacteria</taxon>
        <taxon>Bacillati</taxon>
        <taxon>Actinomycetota</taxon>
        <taxon>Actinomycetes</taxon>
        <taxon>Mycobacteriales</taxon>
        <taxon>Nocardiaceae</taxon>
        <taxon>Nocardia</taxon>
    </lineage>
</organism>
<reference evidence="2 3" key="1">
    <citation type="submission" date="2020-08" db="EMBL/GenBank/DDBJ databases">
        <title>Sequencing the genomes of 1000 actinobacteria strains.</title>
        <authorList>
            <person name="Klenk H.-P."/>
        </authorList>
    </citation>
    <scope>NUCLEOTIDE SEQUENCE [LARGE SCALE GENOMIC DNA]</scope>
    <source>
        <strain evidence="2 3">DSM 43582</strain>
    </source>
</reference>
<feature type="region of interest" description="Disordered" evidence="1">
    <location>
        <begin position="385"/>
        <end position="421"/>
    </location>
</feature>
<keyword evidence="3" id="KW-1185">Reference proteome</keyword>
<feature type="region of interest" description="Disordered" evidence="1">
    <location>
        <begin position="143"/>
        <end position="196"/>
    </location>
</feature>
<feature type="compositionally biased region" description="Low complexity" evidence="1">
    <location>
        <begin position="653"/>
        <end position="663"/>
    </location>
</feature>
<feature type="region of interest" description="Disordered" evidence="1">
    <location>
        <begin position="1"/>
        <end position="21"/>
    </location>
</feature>
<evidence type="ECO:0000313" key="3">
    <source>
        <dbReference type="Proteomes" id="UP000540412"/>
    </source>
</evidence>
<sequence length="823" mass="80692">MTRDLPIEDDDSGAGDHAGDTAYRVATGVARVARAGAYVTGGALIASNGSPAPANESHTSRITGLTNDPHPDAPSPVVTYPDPDPDSVPPPVLGKPAPPVLAAPDPSAHAPNPWAAPQAQNHVDLSTPDGSFSGGGYWYSQPLGDGYSPTAPSAGTQGNSSSDAGTHGSGHAPTPGYGDSGTMPFGSLTDPGFGLPGLPGLDGQGFNLPGYLTHPTSSTIGNVASTGTSPEARFADTADDGSHAYGLPGAESHPAASFGSGLGLPGTGGLHLPGMNGLGAGGFGLSDGTQSQADHAFGAQPQAGHAFDGIGDDHMTGVFFGAESTLDVHIGLDGIWVSADSHVDVVVGELGHQLDSYGDWLDHGVGVATPADEANPLLAGLGAQASGSQNGTGAVAGAQSAGAPGSASATPGTGSTMAGTQGVQAAGAAPVVGSAGAPGPIAAAPAPMSGPAPASMPNIAVAQPMPTAPVAAPAPIAAAPAPVPPPAPVPVQPVAVTPWQTTIQPEAASHPIANVLVAHPGPTPLTVPAFAAPTFFDHNPGRPEHTGVGGGHDDDGSPASTIAHSLTGTAAPSTTPHVGIVPGHTSGSTTPSHGAEPSLPGLPIFGPGSSTTVAPTTPPGSSEPGTTRPESSKPETTRPETSTNPSGAHDSDSPSVTPTVTPPRDTDSDHPGGVHRPTPSDTDDATTTVPTYDGPTRDVPSHEPSASDPTTMPGHASTVPSISKPAPPDTGDVGGGASHTQPPVTAPHTPVKPPPTVDSSPGGSHPIKPAAYEANSYDSAVWPDPGHTGLDAGHDGLAGTLLPGPAETDHTMVHLVTDHHVML</sequence>
<evidence type="ECO:0000313" key="2">
    <source>
        <dbReference type="EMBL" id="MBB5918574.1"/>
    </source>
</evidence>
<dbReference type="AlphaFoldDB" id="A0A7W9UMF8"/>
<protein>
    <submittedName>
        <fullName evidence="2">Uncharacterized protein</fullName>
    </submittedName>
</protein>
<feature type="compositionally biased region" description="Low complexity" evidence="1">
    <location>
        <begin position="391"/>
        <end position="421"/>
    </location>
</feature>
<comment type="caution">
    <text evidence="2">The sequence shown here is derived from an EMBL/GenBank/DDBJ whole genome shotgun (WGS) entry which is preliminary data.</text>
</comment>
<feature type="compositionally biased region" description="Low complexity" evidence="1">
    <location>
        <begin position="677"/>
        <end position="691"/>
    </location>
</feature>
<feature type="region of interest" description="Disordered" evidence="1">
    <location>
        <begin position="537"/>
        <end position="803"/>
    </location>
</feature>
<dbReference type="Proteomes" id="UP000540412">
    <property type="component" value="Unassembled WGS sequence"/>
</dbReference>
<proteinExistence type="predicted"/>
<feature type="region of interest" description="Disordered" evidence="1">
    <location>
        <begin position="43"/>
        <end position="129"/>
    </location>
</feature>
<dbReference type="RefSeq" id="WP_040747187.1">
    <property type="nucleotide sequence ID" value="NZ_JACHIT010000002.1"/>
</dbReference>
<accession>A0A7W9UMF8</accession>
<gene>
    <name evidence="2" type="ORF">BJY24_007486</name>
</gene>
<feature type="compositionally biased region" description="Low complexity" evidence="1">
    <location>
        <begin position="102"/>
        <end position="122"/>
    </location>
</feature>
<dbReference type="EMBL" id="JACHIT010000002">
    <property type="protein sequence ID" value="MBB5918574.1"/>
    <property type="molecule type" value="Genomic_DNA"/>
</dbReference>
<feature type="compositionally biased region" description="Pro residues" evidence="1">
    <location>
        <begin position="86"/>
        <end position="101"/>
    </location>
</feature>
<name>A0A7W9UMF8_9NOCA</name>
<feature type="compositionally biased region" description="Polar residues" evidence="1">
    <location>
        <begin position="558"/>
        <end position="576"/>
    </location>
</feature>
<feature type="compositionally biased region" description="Polar residues" evidence="1">
    <location>
        <begin position="150"/>
        <end position="164"/>
    </location>
</feature>
<evidence type="ECO:0000256" key="1">
    <source>
        <dbReference type="SAM" id="MobiDB-lite"/>
    </source>
</evidence>
<feature type="compositionally biased region" description="Polar residues" evidence="1">
    <location>
        <begin position="56"/>
        <end position="66"/>
    </location>
</feature>
<feature type="compositionally biased region" description="Basic and acidic residues" evidence="1">
    <location>
        <begin position="539"/>
        <end position="555"/>
    </location>
</feature>